<evidence type="ECO:0000313" key="1">
    <source>
        <dbReference type="EMBL" id="CAK7936937.1"/>
    </source>
</evidence>
<protein>
    <recommendedName>
        <fullName evidence="3">Ribosomal protein L33</fullName>
    </recommendedName>
</protein>
<evidence type="ECO:0000313" key="2">
    <source>
        <dbReference type="Proteomes" id="UP001162060"/>
    </source>
</evidence>
<sequence length="64" mass="7512">MSSEELHLLTLRLVSLRAQKTNVFHLYKMSNKAHDTSSRRRFKVCMGRNARPVPKCKFYTLSID</sequence>
<accession>A0AAV1UTJ9</accession>
<dbReference type="AlphaFoldDB" id="A0AAV1UTJ9"/>
<gene>
    <name evidence="1" type="ORF">PM001_LOCUS22087</name>
</gene>
<comment type="caution">
    <text evidence="1">The sequence shown here is derived from an EMBL/GenBank/DDBJ whole genome shotgun (WGS) entry which is preliminary data.</text>
</comment>
<proteinExistence type="predicted"/>
<reference evidence="1" key="1">
    <citation type="submission" date="2024-01" db="EMBL/GenBank/DDBJ databases">
        <authorList>
            <person name="Webb A."/>
        </authorList>
    </citation>
    <scope>NUCLEOTIDE SEQUENCE</scope>
    <source>
        <strain evidence="1">Pm1</strain>
    </source>
</reference>
<dbReference type="EMBL" id="CAKLBY020000226">
    <property type="protein sequence ID" value="CAK7936937.1"/>
    <property type="molecule type" value="Genomic_DNA"/>
</dbReference>
<evidence type="ECO:0008006" key="3">
    <source>
        <dbReference type="Google" id="ProtNLM"/>
    </source>
</evidence>
<organism evidence="1 2">
    <name type="scientific">Peronospora matthiolae</name>
    <dbReference type="NCBI Taxonomy" id="2874970"/>
    <lineage>
        <taxon>Eukaryota</taxon>
        <taxon>Sar</taxon>
        <taxon>Stramenopiles</taxon>
        <taxon>Oomycota</taxon>
        <taxon>Peronosporomycetes</taxon>
        <taxon>Peronosporales</taxon>
        <taxon>Peronosporaceae</taxon>
        <taxon>Peronospora</taxon>
    </lineage>
</organism>
<dbReference type="Proteomes" id="UP001162060">
    <property type="component" value="Unassembled WGS sequence"/>
</dbReference>
<name>A0AAV1UTJ9_9STRA</name>